<name>A0A495VPS8_9RHOO</name>
<dbReference type="InterPro" id="IPR033469">
    <property type="entry name" value="CYTH-like_dom_sf"/>
</dbReference>
<dbReference type="InterPro" id="IPR038186">
    <property type="entry name" value="CHAD_dom_sf"/>
</dbReference>
<dbReference type="EMBL" id="RBXP01000018">
    <property type="protein sequence ID" value="RKT50355.1"/>
    <property type="molecule type" value="Genomic_DNA"/>
</dbReference>
<dbReference type="GO" id="GO:0046872">
    <property type="term" value="F:metal ion binding"/>
    <property type="evidence" value="ECO:0007669"/>
    <property type="project" value="TreeGrafter"/>
</dbReference>
<dbReference type="Gene3D" id="2.40.320.10">
    <property type="entry name" value="Hypothetical Protein Pfu-838710-001"/>
    <property type="match status" value="1"/>
</dbReference>
<gene>
    <name evidence="3" type="ORF">DFR40_2911</name>
</gene>
<evidence type="ECO:0000259" key="1">
    <source>
        <dbReference type="PROSITE" id="PS51707"/>
    </source>
</evidence>
<protein>
    <submittedName>
        <fullName evidence="3">Inorganic triphosphatase YgiF</fullName>
    </submittedName>
</protein>
<dbReference type="GO" id="GO:0050355">
    <property type="term" value="F:inorganic triphosphate phosphatase activity"/>
    <property type="evidence" value="ECO:0007669"/>
    <property type="project" value="InterPro"/>
</dbReference>
<evidence type="ECO:0000313" key="3">
    <source>
        <dbReference type="EMBL" id="RKT50355.1"/>
    </source>
</evidence>
<evidence type="ECO:0000259" key="2">
    <source>
        <dbReference type="PROSITE" id="PS51708"/>
    </source>
</evidence>
<sequence length="491" mass="55640">MATEIELKLRLDPRQLRKLLAHPLLAATPPQRQRLLNTYYDTPELALRARRVALRFRKKGWEWLLTVKSAEPASGGLAVRNEWESAATPGIFDFSHVDAPALRTLLDELRDDLEPVFTTDFTRLRWQLACGESQIEVAIDRGSIVARGRREKICEVELELLAGRVEDLFELARQLQHHLILHPAIASKAEAGYRLFLDEPPRPFRARMPPIAATQTPVEAFRTIALACLEHFQRNEAGLLAGGEAEFIHQARVALRRLRSALKLFAPVLPADFIAAYGQSWRTLAGALGEARDWDVFGEETLPPIAAAFPHDRDVRRLRNEAGRRVRHARRAIVTLLALKEYPRLMLEFTAAVYALRDTEKASLKHFAADRIATITGSARKMAERYDELDAEQRHRMRLRFKKLRYATEFLGPLLPQQRMKTYLTSLARLQEALGLINDQVTASLLIDEALGEKHGGAVHGWIAGRQNLLIEQLDPTLSDWLSQATKERGN</sequence>
<keyword evidence="4" id="KW-1185">Reference proteome</keyword>
<dbReference type="CDD" id="cd07756">
    <property type="entry name" value="CYTH-like_Pase_CHAD"/>
    <property type="match status" value="1"/>
</dbReference>
<dbReference type="Gene3D" id="1.40.20.10">
    <property type="entry name" value="CHAD domain"/>
    <property type="match status" value="1"/>
</dbReference>
<proteinExistence type="predicted"/>
<evidence type="ECO:0000313" key="4">
    <source>
        <dbReference type="Proteomes" id="UP000270626"/>
    </source>
</evidence>
<dbReference type="SUPFAM" id="SSF55154">
    <property type="entry name" value="CYTH-like phosphatases"/>
    <property type="match status" value="1"/>
</dbReference>
<dbReference type="PANTHER" id="PTHR39569">
    <property type="entry name" value="INORGANIC TRIPHOSPHATASE"/>
    <property type="match status" value="1"/>
</dbReference>
<dbReference type="SMART" id="SM00880">
    <property type="entry name" value="CHAD"/>
    <property type="match status" value="1"/>
</dbReference>
<dbReference type="InterPro" id="IPR023577">
    <property type="entry name" value="CYTH_domain"/>
</dbReference>
<dbReference type="Proteomes" id="UP000270626">
    <property type="component" value="Unassembled WGS sequence"/>
</dbReference>
<dbReference type="PROSITE" id="PS51707">
    <property type="entry name" value="CYTH"/>
    <property type="match status" value="1"/>
</dbReference>
<dbReference type="InterPro" id="IPR007899">
    <property type="entry name" value="CHAD_dom"/>
</dbReference>
<feature type="domain" description="CHAD" evidence="2">
    <location>
        <begin position="214"/>
        <end position="487"/>
    </location>
</feature>
<dbReference type="SMART" id="SM01118">
    <property type="entry name" value="CYTH"/>
    <property type="match status" value="1"/>
</dbReference>
<dbReference type="PANTHER" id="PTHR39569:SF1">
    <property type="entry name" value="INORGANIC TRIPHOSPHATASE"/>
    <property type="match status" value="1"/>
</dbReference>
<dbReference type="Pfam" id="PF01928">
    <property type="entry name" value="CYTH"/>
    <property type="match status" value="1"/>
</dbReference>
<feature type="domain" description="CYTH" evidence="1">
    <location>
        <begin position="2"/>
        <end position="199"/>
    </location>
</feature>
<reference evidence="3 4" key="1">
    <citation type="submission" date="2018-10" db="EMBL/GenBank/DDBJ databases">
        <title>Genomic Encyclopedia of Type Strains, Phase IV (KMG-IV): sequencing the most valuable type-strain genomes for metagenomic binning, comparative biology and taxonomic classification.</title>
        <authorList>
            <person name="Goeker M."/>
        </authorList>
    </citation>
    <scope>NUCLEOTIDE SEQUENCE [LARGE SCALE GENOMIC DNA]</scope>
    <source>
        <strain evidence="3 4">DSM 23841</strain>
    </source>
</reference>
<accession>A0A495VPS8</accession>
<dbReference type="Pfam" id="PF05235">
    <property type="entry name" value="CHAD"/>
    <property type="match status" value="1"/>
</dbReference>
<comment type="caution">
    <text evidence="3">The sequence shown here is derived from an EMBL/GenBank/DDBJ whole genome shotgun (WGS) entry which is preliminary data.</text>
</comment>
<organism evidence="3 4">
    <name type="scientific">Azonexus fungiphilus</name>
    <dbReference type="NCBI Taxonomy" id="146940"/>
    <lineage>
        <taxon>Bacteria</taxon>
        <taxon>Pseudomonadati</taxon>
        <taxon>Pseudomonadota</taxon>
        <taxon>Betaproteobacteria</taxon>
        <taxon>Rhodocyclales</taxon>
        <taxon>Azonexaceae</taxon>
        <taxon>Azonexus</taxon>
    </lineage>
</organism>
<dbReference type="RefSeq" id="WP_121459187.1">
    <property type="nucleotide sequence ID" value="NZ_RBXP01000018.1"/>
</dbReference>
<dbReference type="AlphaFoldDB" id="A0A495VPS8"/>
<dbReference type="PROSITE" id="PS51708">
    <property type="entry name" value="CHAD"/>
    <property type="match status" value="1"/>
</dbReference>
<dbReference type="OrthoDB" id="3034217at2"/>
<dbReference type="InterPro" id="IPR039013">
    <property type="entry name" value="YgiF"/>
</dbReference>